<feature type="transmembrane region" description="Helical" evidence="2">
    <location>
        <begin position="20"/>
        <end position="41"/>
    </location>
</feature>
<comment type="caution">
    <text evidence="3">The sequence shown here is derived from an EMBL/GenBank/DDBJ whole genome shotgun (WGS) entry which is preliminary data.</text>
</comment>
<keyword evidence="2" id="KW-0812">Transmembrane</keyword>
<protein>
    <submittedName>
        <fullName evidence="3">Uncharacterized protein DUF2865</fullName>
    </submittedName>
</protein>
<dbReference type="OrthoDB" id="7850882at2"/>
<dbReference type="RefSeq" id="WP_113889048.1">
    <property type="nucleotide sequence ID" value="NZ_QNRK01000009.1"/>
</dbReference>
<feature type="region of interest" description="Disordered" evidence="1">
    <location>
        <begin position="226"/>
        <end position="275"/>
    </location>
</feature>
<dbReference type="EMBL" id="QNRK01000009">
    <property type="protein sequence ID" value="RBP14366.1"/>
    <property type="molecule type" value="Genomic_DNA"/>
</dbReference>
<keyword evidence="2" id="KW-0472">Membrane</keyword>
<keyword evidence="2" id="KW-1133">Transmembrane helix</keyword>
<dbReference type="Proteomes" id="UP000253529">
    <property type="component" value="Unassembled WGS sequence"/>
</dbReference>
<proteinExistence type="predicted"/>
<gene>
    <name evidence="3" type="ORF">DFR50_109119</name>
</gene>
<feature type="region of interest" description="Disordered" evidence="1">
    <location>
        <begin position="82"/>
        <end position="106"/>
    </location>
</feature>
<organism evidence="3 4">
    <name type="scientific">Roseiarcus fermentans</name>
    <dbReference type="NCBI Taxonomy" id="1473586"/>
    <lineage>
        <taxon>Bacteria</taxon>
        <taxon>Pseudomonadati</taxon>
        <taxon>Pseudomonadota</taxon>
        <taxon>Alphaproteobacteria</taxon>
        <taxon>Hyphomicrobiales</taxon>
        <taxon>Roseiarcaceae</taxon>
        <taxon>Roseiarcus</taxon>
    </lineage>
</organism>
<dbReference type="AlphaFoldDB" id="A0A366FJT2"/>
<evidence type="ECO:0000313" key="4">
    <source>
        <dbReference type="Proteomes" id="UP000253529"/>
    </source>
</evidence>
<evidence type="ECO:0000256" key="2">
    <source>
        <dbReference type="SAM" id="Phobius"/>
    </source>
</evidence>
<sequence>MVRVSLRLASGRAPDRRKRVAFLVRGGAAATTIVLAIAGFAGGNGPAFAQATGCGRCTITIGPFSFPNPFASPEAAAPIERAHRNGERRGGDSQSRRRAASANRDGGHGLAADAIGGAVYVCVRTCDGSFFPLPFAGSSGSTLAQICQALCPNAEMALYTMPFGGTIDQGVSQTGARYTAEPNALKFQQSYEENCSCRRPGQSWADALAAAEAKYGHRAHELVVTEEASAQMSRPKPDPNAKPTARNAAYSKDQPDDGQPLAAATIADPDPDLDANGVDTRLKAATAAVSRETSGITAIDIESGSRFGLKDGRVVQDSNPEGGRRRVRILAPLF</sequence>
<feature type="compositionally biased region" description="Basic and acidic residues" evidence="1">
    <location>
        <begin position="82"/>
        <end position="95"/>
    </location>
</feature>
<dbReference type="InterPro" id="IPR021293">
    <property type="entry name" value="DUF2865"/>
</dbReference>
<evidence type="ECO:0000256" key="1">
    <source>
        <dbReference type="SAM" id="MobiDB-lite"/>
    </source>
</evidence>
<reference evidence="3 4" key="1">
    <citation type="submission" date="2018-06" db="EMBL/GenBank/DDBJ databases">
        <title>Genomic Encyclopedia of Type Strains, Phase IV (KMG-IV): sequencing the most valuable type-strain genomes for metagenomic binning, comparative biology and taxonomic classification.</title>
        <authorList>
            <person name="Goeker M."/>
        </authorList>
    </citation>
    <scope>NUCLEOTIDE SEQUENCE [LARGE SCALE GENOMIC DNA]</scope>
    <source>
        <strain evidence="3 4">DSM 24875</strain>
    </source>
</reference>
<keyword evidence="4" id="KW-1185">Reference proteome</keyword>
<evidence type="ECO:0000313" key="3">
    <source>
        <dbReference type="EMBL" id="RBP14366.1"/>
    </source>
</evidence>
<accession>A0A366FJT2</accession>
<dbReference type="Pfam" id="PF11064">
    <property type="entry name" value="DUF2865"/>
    <property type="match status" value="1"/>
</dbReference>
<name>A0A366FJT2_9HYPH</name>